<name>A0A1Y2GCE9_9FUNG</name>
<dbReference type="PROSITE" id="PS51386">
    <property type="entry name" value="RINT1_TIP20"/>
    <property type="match status" value="1"/>
</dbReference>
<organism evidence="3 4">
    <name type="scientific">Lobosporangium transversale</name>
    <dbReference type="NCBI Taxonomy" id="64571"/>
    <lineage>
        <taxon>Eukaryota</taxon>
        <taxon>Fungi</taxon>
        <taxon>Fungi incertae sedis</taxon>
        <taxon>Mucoromycota</taxon>
        <taxon>Mortierellomycotina</taxon>
        <taxon>Mortierellomycetes</taxon>
        <taxon>Mortierellales</taxon>
        <taxon>Mortierellaceae</taxon>
        <taxon>Lobosporangium</taxon>
    </lineage>
</organism>
<gene>
    <name evidence="3" type="ORF">BCR41DRAFT_389691</name>
</gene>
<dbReference type="InterPro" id="IPR042042">
    <property type="entry name" value="Tip20p_domB"/>
</dbReference>
<dbReference type="STRING" id="64571.A0A1Y2GCE9"/>
<comment type="caution">
    <text evidence="3">The sequence shown here is derived from an EMBL/GenBank/DDBJ whole genome shotgun (WGS) entry which is preliminary data.</text>
</comment>
<dbReference type="GO" id="GO:0006890">
    <property type="term" value="P:retrograde vesicle-mediated transport, Golgi to endoplasmic reticulum"/>
    <property type="evidence" value="ECO:0007669"/>
    <property type="project" value="InterPro"/>
</dbReference>
<protein>
    <submittedName>
        <fullName evidence="3">TIP-1 family-domain-containing protein</fullName>
    </submittedName>
</protein>
<sequence>MPFGDISTMHDSTGPALHHSNVVVFDQAIDVNEDVTDYFNARFSSQQDLVKIKPALQQQIQIKNELQQKLEESKNRTSKVLEQAQMASKVALGDLKKLESSALDLEGQMEESEAFASGKNRRDQRSLIEELSDLQKRAQALEDAKHYILIVTRTQQLISESRTLLESSVEQALVPYSSLVQLSSSVKETLGGHNTKLENYLTSCAAGLLQEFKVHLAKKFQASLDAIGWPTPIPEPSTISNDKLDAFEDSFKDLLLLQEPTYGTLDRSGDQPYPPLLTTELMVAPLILRFRYHFEGKRSTNRLDKPEWYLSHVLELIKEHTSFLQDFVQTVLQNTQFKEYDVRNDFIRLLLQAVERKIRQSVHLMLSSPELLSHAIYETLRFDKTLRENEYYLPPGQKSEWQGVVQIYFGNRDWLKAWLRAEKEFAVARYTQIIEDADAWQPAYEGMGEKDYIIPTKSAEKIMDLLEIITDRYRPLPVLEHRTFLLDIQLDLLKVYLRHILGLVDQYESLTYSFVRVMPGAASADELNTMGIEGLRKLCQWLSSVEYISSTLKDWGEDVLFLELYKEILERTQRISNPLHSENEDSEEEDTGVWKKKLDKDGAIFDDTVQGCERLSKKIQELIIRNITKDVFGSMKPYVSLRSWPQIEFSAQSPMEQNPLQQQQQQQQQRLENDDVSPELYQPITLLTHGFEFLYSTLPAKYFTLLYKQTSLEIQDFIWQKIIMKNSFSELGGQQFARDIRIGLFGAGRKCGIKRPENYHRKLRDAAILLSLHSAKANSPLPLPTPTMPFDHAISSSPGSSVNDPVYAKRTLAQMMAVLFDDDLEKETIKGKLEEIGVMSLEIAEAKAVVRRRVECWR</sequence>
<dbReference type="Gene3D" id="1.20.58.670">
    <property type="entry name" value="Dsl1p vesicle tethering complex, Tip20p subunit, domain D"/>
    <property type="match status" value="1"/>
</dbReference>
<dbReference type="GO" id="GO:0006888">
    <property type="term" value="P:endoplasmic reticulum to Golgi vesicle-mediated transport"/>
    <property type="evidence" value="ECO:0007669"/>
    <property type="project" value="InterPro"/>
</dbReference>
<dbReference type="InterPro" id="IPR007528">
    <property type="entry name" value="RINT1_Tip20"/>
</dbReference>
<keyword evidence="1" id="KW-0175">Coiled coil</keyword>
<dbReference type="PANTHER" id="PTHR13520">
    <property type="entry name" value="RAD50-INTERACTING PROTEIN 1 RINT-1"/>
    <property type="match status" value="1"/>
</dbReference>
<dbReference type="GeneID" id="33569991"/>
<dbReference type="RefSeq" id="XP_021876922.1">
    <property type="nucleotide sequence ID" value="XM_022028148.1"/>
</dbReference>
<dbReference type="AlphaFoldDB" id="A0A1Y2GCE9"/>
<dbReference type="GO" id="GO:0060628">
    <property type="term" value="P:regulation of ER to Golgi vesicle-mediated transport"/>
    <property type="evidence" value="ECO:0007669"/>
    <property type="project" value="TreeGrafter"/>
</dbReference>
<dbReference type="Pfam" id="PF04437">
    <property type="entry name" value="RINT1_TIP1"/>
    <property type="match status" value="1"/>
</dbReference>
<reference evidence="3 4" key="1">
    <citation type="submission" date="2016-07" db="EMBL/GenBank/DDBJ databases">
        <title>Pervasive Adenine N6-methylation of Active Genes in Fungi.</title>
        <authorList>
            <consortium name="DOE Joint Genome Institute"/>
            <person name="Mondo S.J."/>
            <person name="Dannebaum R.O."/>
            <person name="Kuo R.C."/>
            <person name="Labutti K."/>
            <person name="Haridas S."/>
            <person name="Kuo A."/>
            <person name="Salamov A."/>
            <person name="Ahrendt S.R."/>
            <person name="Lipzen A."/>
            <person name="Sullivan W."/>
            <person name="Andreopoulos W.B."/>
            <person name="Clum A."/>
            <person name="Lindquist E."/>
            <person name="Daum C."/>
            <person name="Ramamoorthy G.K."/>
            <person name="Gryganskyi A."/>
            <person name="Culley D."/>
            <person name="Magnuson J.K."/>
            <person name="James T.Y."/>
            <person name="O'Malley M.A."/>
            <person name="Stajich J.E."/>
            <person name="Spatafora J.W."/>
            <person name="Visel A."/>
            <person name="Grigoriev I.V."/>
        </authorList>
    </citation>
    <scope>NUCLEOTIDE SEQUENCE [LARGE SCALE GENOMIC DNA]</scope>
    <source>
        <strain evidence="3 4">NRRL 3116</strain>
    </source>
</reference>
<dbReference type="OrthoDB" id="407410at2759"/>
<keyword evidence="4" id="KW-1185">Reference proteome</keyword>
<dbReference type="GO" id="GO:0070939">
    <property type="term" value="C:Dsl1/NZR complex"/>
    <property type="evidence" value="ECO:0007669"/>
    <property type="project" value="InterPro"/>
</dbReference>
<evidence type="ECO:0000256" key="1">
    <source>
        <dbReference type="SAM" id="Coils"/>
    </source>
</evidence>
<feature type="region of interest" description="Disordered" evidence="2">
    <location>
        <begin position="654"/>
        <end position="674"/>
    </location>
</feature>
<proteinExistence type="predicted"/>
<dbReference type="Proteomes" id="UP000193648">
    <property type="component" value="Unassembled WGS sequence"/>
</dbReference>
<dbReference type="EMBL" id="MCFF01000052">
    <property type="protein sequence ID" value="ORZ05147.1"/>
    <property type="molecule type" value="Genomic_DNA"/>
</dbReference>
<accession>A0A1Y2GCE9</accession>
<dbReference type="InParanoid" id="A0A1Y2GCE9"/>
<dbReference type="Gene3D" id="1.20.58.1420">
    <property type="entry name" value="Dsl1p vesicle tethering complex, Tip20p subunit, domain B"/>
    <property type="match status" value="1"/>
</dbReference>
<evidence type="ECO:0000313" key="4">
    <source>
        <dbReference type="Proteomes" id="UP000193648"/>
    </source>
</evidence>
<dbReference type="InterPro" id="IPR042044">
    <property type="entry name" value="EXOC6PINT-1/Sec15/Tip20_C_dom2"/>
</dbReference>
<evidence type="ECO:0000256" key="2">
    <source>
        <dbReference type="SAM" id="MobiDB-lite"/>
    </source>
</evidence>
<dbReference type="PANTHER" id="PTHR13520:SF0">
    <property type="entry name" value="RAD50-INTERACTING PROTEIN 1"/>
    <property type="match status" value="1"/>
</dbReference>
<evidence type="ECO:0000313" key="3">
    <source>
        <dbReference type="EMBL" id="ORZ05147.1"/>
    </source>
</evidence>
<feature type="coiled-coil region" evidence="1">
    <location>
        <begin position="56"/>
        <end position="83"/>
    </location>
</feature>